<dbReference type="Gene3D" id="6.10.140.2220">
    <property type="match status" value="1"/>
</dbReference>
<proteinExistence type="predicted"/>
<evidence type="ECO:0000256" key="2">
    <source>
        <dbReference type="ARBA" id="ARBA00022771"/>
    </source>
</evidence>
<sequence length="356" mass="40710">VSINDEKVSSAELTSIKQLPGYTVTTVPPNWNIPGDRHSRVVEVADTFIGSNRASSSHNDTYLQRFYGRITIEEVLDSIFQRTKPSSSSPSRHELSLSEGETIDDEQMQKSGIYVKSNELMQQMVQDPHEAEALLQNERLYVRCARCHQTRELAEARMQYISCKHCYTYYCSRQCREHDWSKHREVCSFSRINTLCKEVIMKVRKDPEAQFYMSKIARDGYAALGRGSVNLRINSAHTAQSYITDGWQAMANFQLNKLLHYYTIAALIAERKEPSLINLCRQYDPTDKFILSVSIIADIEQCLQTPPPEPAVIQRTLPLPQYVQQPPLISSQQSAEQENVDFTQSDEFRSAVPTEV</sequence>
<dbReference type="GO" id="GO:0005886">
    <property type="term" value="C:plasma membrane"/>
    <property type="evidence" value="ECO:0007669"/>
    <property type="project" value="TreeGrafter"/>
</dbReference>
<dbReference type="PANTHER" id="PTHR21517">
    <property type="entry name" value="APICAL JUNCTION COMPONENT 1 HOMOLOG"/>
    <property type="match status" value="1"/>
</dbReference>
<keyword evidence="1" id="KW-0479">Metal-binding</keyword>
<keyword evidence="2 4" id="KW-0863">Zinc-finger</keyword>
<dbReference type="STRING" id="1147741.A0A0R3S1S4"/>
<name>A0A0R3S1S4_9BILA</name>
<evidence type="ECO:0000313" key="7">
    <source>
        <dbReference type="Proteomes" id="UP000050640"/>
    </source>
</evidence>
<dbReference type="InterPro" id="IPR058586">
    <property type="entry name" value="Ajm-1"/>
</dbReference>
<reference evidence="8" key="1">
    <citation type="submission" date="2017-02" db="UniProtKB">
        <authorList>
            <consortium name="WormBaseParasite"/>
        </authorList>
    </citation>
    <scope>IDENTIFICATION</scope>
</reference>
<dbReference type="Pfam" id="PF26649">
    <property type="entry name" value="Ajm-1"/>
    <property type="match status" value="1"/>
</dbReference>
<feature type="domain" description="MYND-type" evidence="6">
    <location>
        <begin position="144"/>
        <end position="187"/>
    </location>
</feature>
<dbReference type="AlphaFoldDB" id="A0A0R3S1S4"/>
<feature type="region of interest" description="Disordered" evidence="5">
    <location>
        <begin position="82"/>
        <end position="102"/>
    </location>
</feature>
<feature type="region of interest" description="Disordered" evidence="5">
    <location>
        <begin position="330"/>
        <end position="356"/>
    </location>
</feature>
<dbReference type="SUPFAM" id="SSF144232">
    <property type="entry name" value="HIT/MYND zinc finger-like"/>
    <property type="match status" value="1"/>
</dbReference>
<dbReference type="InterPro" id="IPR038825">
    <property type="entry name" value="Apical_junction"/>
</dbReference>
<evidence type="ECO:0000256" key="4">
    <source>
        <dbReference type="PROSITE-ProRule" id="PRU00134"/>
    </source>
</evidence>
<evidence type="ECO:0000256" key="5">
    <source>
        <dbReference type="SAM" id="MobiDB-lite"/>
    </source>
</evidence>
<feature type="compositionally biased region" description="Polar residues" evidence="5">
    <location>
        <begin position="330"/>
        <end position="345"/>
    </location>
</feature>
<accession>A0A0R3S1S4</accession>
<evidence type="ECO:0000256" key="1">
    <source>
        <dbReference type="ARBA" id="ARBA00022723"/>
    </source>
</evidence>
<dbReference type="WBParaSite" id="EEL_0000862701-mRNA-1">
    <property type="protein sequence ID" value="EEL_0000862701-mRNA-1"/>
    <property type="gene ID" value="EEL_0000862701"/>
</dbReference>
<keyword evidence="3" id="KW-0862">Zinc</keyword>
<protein>
    <submittedName>
        <fullName evidence="8">MYND-type domain-containing protein</fullName>
    </submittedName>
</protein>
<evidence type="ECO:0000256" key="3">
    <source>
        <dbReference type="ARBA" id="ARBA00022833"/>
    </source>
</evidence>
<organism evidence="7 8">
    <name type="scientific">Elaeophora elaphi</name>
    <dbReference type="NCBI Taxonomy" id="1147741"/>
    <lineage>
        <taxon>Eukaryota</taxon>
        <taxon>Metazoa</taxon>
        <taxon>Ecdysozoa</taxon>
        <taxon>Nematoda</taxon>
        <taxon>Chromadorea</taxon>
        <taxon>Rhabditida</taxon>
        <taxon>Spirurina</taxon>
        <taxon>Spiruromorpha</taxon>
        <taxon>Filarioidea</taxon>
        <taxon>Onchocercidae</taxon>
        <taxon>Elaeophora</taxon>
    </lineage>
</organism>
<dbReference type="PROSITE" id="PS50865">
    <property type="entry name" value="ZF_MYND_2"/>
    <property type="match status" value="1"/>
</dbReference>
<dbReference type="GO" id="GO:0045216">
    <property type="term" value="P:cell-cell junction organization"/>
    <property type="evidence" value="ECO:0007669"/>
    <property type="project" value="InterPro"/>
</dbReference>
<dbReference type="Proteomes" id="UP000050640">
    <property type="component" value="Unplaced"/>
</dbReference>
<evidence type="ECO:0000259" key="6">
    <source>
        <dbReference type="PROSITE" id="PS50865"/>
    </source>
</evidence>
<evidence type="ECO:0000313" key="8">
    <source>
        <dbReference type="WBParaSite" id="EEL_0000862701-mRNA-1"/>
    </source>
</evidence>
<dbReference type="GO" id="GO:0008270">
    <property type="term" value="F:zinc ion binding"/>
    <property type="evidence" value="ECO:0007669"/>
    <property type="project" value="UniProtKB-KW"/>
</dbReference>
<dbReference type="GO" id="GO:0043296">
    <property type="term" value="C:apical junction complex"/>
    <property type="evidence" value="ECO:0007669"/>
    <property type="project" value="TreeGrafter"/>
</dbReference>
<dbReference type="InterPro" id="IPR002893">
    <property type="entry name" value="Znf_MYND"/>
</dbReference>
<dbReference type="PANTHER" id="PTHR21517:SF3">
    <property type="entry name" value="APICAL JUNCTION COMPONENT 1 HOMOLOG"/>
    <property type="match status" value="1"/>
</dbReference>
<keyword evidence="7" id="KW-1185">Reference proteome</keyword>